<sequence>MKVIRDEDKKSNKYIMRFEVEKGKRDKYTEDESNVMIKRTTEDYNNLVVYMADGSKPRYSNIEENKVRLLGLRHHQFLKNKEKLKNLKDYKTIFNVVFGGIAGIIVGVTYMATSSITIILQCSAIAFVLAYTSALIVNKVINSKINDINKYALFFENEDIFKDVDLDDSNILERVKSKDKAIIAEIKQEKDKENEKIYFDNNSIDGLSLDALRKIKANIERENYLGLVRTDEETKGNIESKGKSYVKK</sequence>
<reference evidence="2" key="2">
    <citation type="journal article" date="2021" name="PeerJ">
        <title>Extensive microbial diversity within the chicken gut microbiome revealed by metagenomics and culture.</title>
        <authorList>
            <person name="Gilroy R."/>
            <person name="Ravi A."/>
            <person name="Getino M."/>
            <person name="Pursley I."/>
            <person name="Horton D.L."/>
            <person name="Alikhan N.F."/>
            <person name="Baker D."/>
            <person name="Gharbi K."/>
            <person name="Hall N."/>
            <person name="Watson M."/>
            <person name="Adriaenssens E.M."/>
            <person name="Foster-Nyarko E."/>
            <person name="Jarju S."/>
            <person name="Secka A."/>
            <person name="Antonio M."/>
            <person name="Oren A."/>
            <person name="Chaudhuri R.R."/>
            <person name="La Ragione R."/>
            <person name="Hildebrand F."/>
            <person name="Pallen M.J."/>
        </authorList>
    </citation>
    <scope>NUCLEOTIDE SEQUENCE</scope>
    <source>
        <strain evidence="2">CHK184-20233</strain>
    </source>
</reference>
<gene>
    <name evidence="2" type="ORF">IAB38_07585</name>
</gene>
<evidence type="ECO:0000313" key="3">
    <source>
        <dbReference type="Proteomes" id="UP000824232"/>
    </source>
</evidence>
<dbReference type="Proteomes" id="UP000824232">
    <property type="component" value="Unassembled WGS sequence"/>
</dbReference>
<keyword evidence="1" id="KW-0812">Transmembrane</keyword>
<proteinExistence type="predicted"/>
<protein>
    <submittedName>
        <fullName evidence="2">Uncharacterized protein</fullName>
    </submittedName>
</protein>
<accession>A0A9D1DVQ6</accession>
<keyword evidence="1" id="KW-0472">Membrane</keyword>
<feature type="transmembrane region" description="Helical" evidence="1">
    <location>
        <begin position="118"/>
        <end position="137"/>
    </location>
</feature>
<reference evidence="2" key="1">
    <citation type="submission" date="2020-10" db="EMBL/GenBank/DDBJ databases">
        <authorList>
            <person name="Gilroy R."/>
        </authorList>
    </citation>
    <scope>NUCLEOTIDE SEQUENCE</scope>
    <source>
        <strain evidence="2">CHK184-20233</strain>
    </source>
</reference>
<feature type="transmembrane region" description="Helical" evidence="1">
    <location>
        <begin position="93"/>
        <end position="112"/>
    </location>
</feature>
<name>A0A9D1DVQ6_9FIRM</name>
<dbReference type="EMBL" id="DVHC01000069">
    <property type="protein sequence ID" value="HIR59878.1"/>
    <property type="molecule type" value="Genomic_DNA"/>
</dbReference>
<keyword evidence="1" id="KW-1133">Transmembrane helix</keyword>
<organism evidence="2 3">
    <name type="scientific">Candidatus Onthousia excrementipullorum</name>
    <dbReference type="NCBI Taxonomy" id="2840884"/>
    <lineage>
        <taxon>Bacteria</taxon>
        <taxon>Bacillati</taxon>
        <taxon>Bacillota</taxon>
        <taxon>Bacilli</taxon>
        <taxon>Candidatus Onthousia</taxon>
    </lineage>
</organism>
<evidence type="ECO:0000256" key="1">
    <source>
        <dbReference type="SAM" id="Phobius"/>
    </source>
</evidence>
<comment type="caution">
    <text evidence="2">The sequence shown here is derived from an EMBL/GenBank/DDBJ whole genome shotgun (WGS) entry which is preliminary data.</text>
</comment>
<dbReference type="AlphaFoldDB" id="A0A9D1DVQ6"/>
<evidence type="ECO:0000313" key="2">
    <source>
        <dbReference type="EMBL" id="HIR59878.1"/>
    </source>
</evidence>